<dbReference type="PANTHER" id="PTHR11647">
    <property type="entry name" value="HYDRANTOINASE/DIHYDROPYRIMIDINASE FAMILY MEMBER"/>
    <property type="match status" value="1"/>
</dbReference>
<dbReference type="Proteomes" id="UP000035642">
    <property type="component" value="Unassembled WGS sequence"/>
</dbReference>
<dbReference type="GO" id="GO:0005829">
    <property type="term" value="C:cytosol"/>
    <property type="evidence" value="ECO:0007669"/>
    <property type="project" value="TreeGrafter"/>
</dbReference>
<dbReference type="Pfam" id="PF01979">
    <property type="entry name" value="Amidohydro_1"/>
    <property type="match status" value="1"/>
</dbReference>
<dbReference type="AlphaFoldDB" id="A0A0K0DHT9"/>
<comment type="similarity">
    <text evidence="1">Belongs to the metallo-dependent hydrolases superfamily. Hydantoinase/dihydropyrimidinase family.</text>
</comment>
<feature type="compositionally biased region" description="Polar residues" evidence="2">
    <location>
        <begin position="10"/>
        <end position="30"/>
    </location>
</feature>
<dbReference type="InterPro" id="IPR006680">
    <property type="entry name" value="Amidohydro-rel"/>
</dbReference>
<keyword evidence="4" id="KW-1185">Reference proteome</keyword>
<sequence>LLVPAEQQEDIFTSQTSNEFQQTDNMGNDWNESKDNVIAMPTISEEEKQRMMDSEPGPDIGDDEELLSAGDTVTDLDSPPMTEQVANERNTKAESDDGCAADVRDAEESCSDEASVGVGGGDGMSLIIRGAQVVNDDSVFFADVIVQDGVIRNVGPSLEIPADAEIVEAAGKMLFPAGIDAYTYFTALDSADDLATSCKAAVAGGTATVIDVVSPKAGESLTSSLSRVKDGLSSSLCNVGFSVSALMKVDSVRKEMEKVVAEGVNSFIIDVEGDDILEHCRTLGVLARILPENRTIVPYLEKKILELGITGPEGFLQSRPEELESERVSKLCVLSQLSNCPVSILSVSSAESVSAMERARCSGALAHVEIASAAVVSNGTHYFNKCLKHAAAHMTEVPLRTEGCNKLVSALASQPLAVCTSGHRAVSSGNRTSARDFTTMPKGTVGVEERMCAVWEKAVRTGRIDPMRFVAVTSTNAAKMFNLYPKKGRIAVGADADLVLWDASGRWKLSSAERQSSVDISIYEGMTVHALVTIVGGQIVWKDGKIQEAKGTFVPLLPQSPYLFSVVQQRDKVFVIEFKLFLSTTRFSGGDHKPPATRVRNPPGGRSTGFW</sequence>
<reference evidence="4" key="1">
    <citation type="submission" date="2012-09" db="EMBL/GenBank/DDBJ databases">
        <authorList>
            <person name="Martin A.A."/>
        </authorList>
    </citation>
    <scope>NUCLEOTIDE SEQUENCE</scope>
</reference>
<evidence type="ECO:0000313" key="5">
    <source>
        <dbReference type="WBParaSite" id="ACAC_0001079401-mRNA-1"/>
    </source>
</evidence>
<name>A0A0K0DHT9_ANGCA</name>
<accession>A0A0K0DHT9</accession>
<evidence type="ECO:0000256" key="1">
    <source>
        <dbReference type="ARBA" id="ARBA00008829"/>
    </source>
</evidence>
<dbReference type="SUPFAM" id="SSF51556">
    <property type="entry name" value="Metallo-dependent hydrolases"/>
    <property type="match status" value="1"/>
</dbReference>
<protein>
    <submittedName>
        <fullName evidence="5">Amidohydro-rel domain-containing protein</fullName>
    </submittedName>
</protein>
<reference evidence="5" key="2">
    <citation type="submission" date="2017-02" db="UniProtKB">
        <authorList>
            <consortium name="WormBaseParasite"/>
        </authorList>
    </citation>
    <scope>IDENTIFICATION</scope>
</reference>
<dbReference type="InterPro" id="IPR032466">
    <property type="entry name" value="Metal_Hydrolase"/>
</dbReference>
<dbReference type="Gene3D" id="2.30.40.10">
    <property type="entry name" value="Urease, subunit C, domain 1"/>
    <property type="match status" value="1"/>
</dbReference>
<dbReference type="STRING" id="6313.A0A0K0DHT9"/>
<feature type="region of interest" description="Disordered" evidence="2">
    <location>
        <begin position="590"/>
        <end position="611"/>
    </location>
</feature>
<feature type="domain" description="Amidohydrolase-related" evidence="3">
    <location>
        <begin position="379"/>
        <end position="539"/>
    </location>
</feature>
<dbReference type="Gene3D" id="3.20.20.140">
    <property type="entry name" value="Metal-dependent hydrolases"/>
    <property type="match status" value="1"/>
</dbReference>
<organism evidence="4 5">
    <name type="scientific">Angiostrongylus cantonensis</name>
    <name type="common">Rat lungworm</name>
    <dbReference type="NCBI Taxonomy" id="6313"/>
    <lineage>
        <taxon>Eukaryota</taxon>
        <taxon>Metazoa</taxon>
        <taxon>Ecdysozoa</taxon>
        <taxon>Nematoda</taxon>
        <taxon>Chromadorea</taxon>
        <taxon>Rhabditida</taxon>
        <taxon>Rhabditina</taxon>
        <taxon>Rhabditomorpha</taxon>
        <taxon>Strongyloidea</taxon>
        <taxon>Metastrongylidae</taxon>
        <taxon>Angiostrongylus</taxon>
    </lineage>
</organism>
<evidence type="ECO:0000256" key="2">
    <source>
        <dbReference type="SAM" id="MobiDB-lite"/>
    </source>
</evidence>
<dbReference type="SUPFAM" id="SSF51338">
    <property type="entry name" value="Composite domain of metallo-dependent hydrolases"/>
    <property type="match status" value="1"/>
</dbReference>
<dbReference type="GO" id="GO:0004157">
    <property type="term" value="F:dihydropyrimidinase activity"/>
    <property type="evidence" value="ECO:0007669"/>
    <property type="project" value="TreeGrafter"/>
</dbReference>
<dbReference type="GO" id="GO:0006208">
    <property type="term" value="P:pyrimidine nucleobase catabolic process"/>
    <property type="evidence" value="ECO:0007669"/>
    <property type="project" value="TreeGrafter"/>
</dbReference>
<dbReference type="FunFam" id="3.20.20.140:FF:000076">
    <property type="entry name" value="Dihydropyrimidinase like 2"/>
    <property type="match status" value="1"/>
</dbReference>
<dbReference type="InterPro" id="IPR011059">
    <property type="entry name" value="Metal-dep_hydrolase_composite"/>
</dbReference>
<proteinExistence type="inferred from homology"/>
<evidence type="ECO:0000313" key="4">
    <source>
        <dbReference type="Proteomes" id="UP000035642"/>
    </source>
</evidence>
<dbReference type="PANTHER" id="PTHR11647:SF74">
    <property type="entry name" value="PROTEIN UNC-33"/>
    <property type="match status" value="1"/>
</dbReference>
<evidence type="ECO:0000259" key="3">
    <source>
        <dbReference type="Pfam" id="PF01979"/>
    </source>
</evidence>
<dbReference type="WBParaSite" id="ACAC_0001079401-mRNA-1">
    <property type="protein sequence ID" value="ACAC_0001079401-mRNA-1"/>
    <property type="gene ID" value="ACAC_0001079401"/>
</dbReference>
<feature type="region of interest" description="Disordered" evidence="2">
    <location>
        <begin position="1"/>
        <end position="81"/>
    </location>
</feature>
<dbReference type="InterPro" id="IPR050378">
    <property type="entry name" value="Metallo-dep_Hydrolases_sf"/>
</dbReference>